<protein>
    <submittedName>
        <fullName evidence="3">Uncharacterized protein</fullName>
    </submittedName>
</protein>
<keyword evidence="2" id="KW-0812">Transmembrane</keyword>
<feature type="transmembrane region" description="Helical" evidence="2">
    <location>
        <begin position="55"/>
        <end position="77"/>
    </location>
</feature>
<gene>
    <name evidence="3" type="ORF">LNAOJCKE_5054</name>
</gene>
<reference evidence="3" key="2">
    <citation type="submission" date="2021-08" db="EMBL/GenBank/DDBJ databases">
        <authorList>
            <person name="Tani A."/>
            <person name="Ola A."/>
            <person name="Ogura Y."/>
            <person name="Katsura K."/>
            <person name="Hayashi T."/>
        </authorList>
    </citation>
    <scope>NUCLEOTIDE SEQUENCE</scope>
    <source>
        <strain evidence="3">NBRC 15686</strain>
    </source>
</reference>
<evidence type="ECO:0000313" key="4">
    <source>
        <dbReference type="Proteomes" id="UP001055039"/>
    </source>
</evidence>
<keyword evidence="1" id="KW-0175">Coiled coil</keyword>
<keyword evidence="4" id="KW-1185">Reference proteome</keyword>
<dbReference type="RefSeq" id="WP_238228729.1">
    <property type="nucleotide sequence ID" value="NZ_BAAADH010000048.1"/>
</dbReference>
<comment type="caution">
    <text evidence="3">The sequence shown here is derived from an EMBL/GenBank/DDBJ whole genome shotgun (WGS) entry which is preliminary data.</text>
</comment>
<keyword evidence="2" id="KW-0472">Membrane</keyword>
<evidence type="ECO:0000256" key="2">
    <source>
        <dbReference type="SAM" id="Phobius"/>
    </source>
</evidence>
<proteinExistence type="predicted"/>
<accession>A0ABQ4UMA0</accession>
<reference evidence="3" key="1">
    <citation type="journal article" date="2021" name="Front. Microbiol.">
        <title>Comprehensive Comparative Genomics and Phenotyping of Methylobacterium Species.</title>
        <authorList>
            <person name="Alessa O."/>
            <person name="Ogura Y."/>
            <person name="Fujitani Y."/>
            <person name="Takami H."/>
            <person name="Hayashi T."/>
            <person name="Sahin N."/>
            <person name="Tani A."/>
        </authorList>
    </citation>
    <scope>NUCLEOTIDE SEQUENCE</scope>
    <source>
        <strain evidence="3">NBRC 15686</strain>
    </source>
</reference>
<name>A0ABQ4UMA0_9HYPH</name>
<dbReference type="EMBL" id="BPRC01000034">
    <property type="protein sequence ID" value="GJE67821.1"/>
    <property type="molecule type" value="Genomic_DNA"/>
</dbReference>
<feature type="transmembrane region" description="Helical" evidence="2">
    <location>
        <begin position="97"/>
        <end position="122"/>
    </location>
</feature>
<sequence>MPGNQLVPDDPNYRRAFQKREPSLSERVGDGLEGYFTGASKGRFWPELIASAAKAFVWCWLILAFLLAFHPVVGFIGPFRPMTPTWLRTTNGSDAEFLRAVLGWIGAVLSHWQWFLILYIPWVSLRAYAILKEAVPRHFRERSERRAAAEKERQQIRRDYEAGLARQLRVADDHREAAERARQAELAAQEKAKQQAIANAREYLRQRAEARARVEHAVQVDIARARVDALRTGDDDPEAPYLRVRESMKRTEPKPPHWGLLRDPEVIDNAIRRVIGDGKWLPEAPPYPPEIRTGLLN</sequence>
<dbReference type="Proteomes" id="UP001055039">
    <property type="component" value="Unassembled WGS sequence"/>
</dbReference>
<feature type="coiled-coil region" evidence="1">
    <location>
        <begin position="174"/>
        <end position="213"/>
    </location>
</feature>
<evidence type="ECO:0000313" key="3">
    <source>
        <dbReference type="EMBL" id="GJE67821.1"/>
    </source>
</evidence>
<keyword evidence="2" id="KW-1133">Transmembrane helix</keyword>
<evidence type="ECO:0000256" key="1">
    <source>
        <dbReference type="SAM" id="Coils"/>
    </source>
</evidence>
<organism evidence="3 4">
    <name type="scientific">Methylorubrum aminovorans</name>
    <dbReference type="NCBI Taxonomy" id="269069"/>
    <lineage>
        <taxon>Bacteria</taxon>
        <taxon>Pseudomonadati</taxon>
        <taxon>Pseudomonadota</taxon>
        <taxon>Alphaproteobacteria</taxon>
        <taxon>Hyphomicrobiales</taxon>
        <taxon>Methylobacteriaceae</taxon>
        <taxon>Methylorubrum</taxon>
    </lineage>
</organism>